<dbReference type="GO" id="GO:0016052">
    <property type="term" value="P:carbohydrate catabolic process"/>
    <property type="evidence" value="ECO:0007669"/>
    <property type="project" value="TreeGrafter"/>
</dbReference>
<proteinExistence type="inferred from homology"/>
<keyword evidence="3" id="KW-0732">Signal</keyword>
<dbReference type="Proteomes" id="UP000326060">
    <property type="component" value="Unassembled WGS sequence"/>
</dbReference>
<feature type="domain" description="Ricin B lectin" evidence="4">
    <location>
        <begin position="447"/>
        <end position="583"/>
    </location>
</feature>
<dbReference type="RefSeq" id="WP_150394193.1">
    <property type="nucleotide sequence ID" value="NZ_RZJP01000002.1"/>
</dbReference>
<evidence type="ECO:0000256" key="1">
    <source>
        <dbReference type="ARBA" id="ARBA00010646"/>
    </source>
</evidence>
<evidence type="ECO:0000313" key="5">
    <source>
        <dbReference type="EMBL" id="KAA8816527.1"/>
    </source>
</evidence>
<dbReference type="AlphaFoldDB" id="A0A5M9ZD44"/>
<dbReference type="InterPro" id="IPR002053">
    <property type="entry name" value="Glyco_hydro_25"/>
</dbReference>
<dbReference type="EMBL" id="RZJP01000002">
    <property type="protein sequence ID" value="KAA8816527.1"/>
    <property type="molecule type" value="Genomic_DNA"/>
</dbReference>
<dbReference type="CDD" id="cd06414">
    <property type="entry name" value="GH25_LytC-like"/>
    <property type="match status" value="1"/>
</dbReference>
<dbReference type="PROSITE" id="PS50231">
    <property type="entry name" value="RICIN_B_LECTIN"/>
    <property type="match status" value="2"/>
</dbReference>
<sequence>MSVPQSGDTPVLKPGSDAGRAAWRTRALKLVASVSAAVMAVSFAAPAIAQPLRDTAVNATTVQSQTSATADVESGEAMPGNPSVELPDKVAGSIPNSATVVSEDHVATTDGKLKDIETGKTVTDPKLVGTKDEQPDPLAKTDGESFIPVDVKDVKTAVKDAKNGKNTTDGNANAAESSAYTTDASVQLAALGNNEYGAHWGTHNGVQAFFDAGNNVFAKNAKGVVDVSEWQKTIDWQAAKNAGVEGAIVRIGYGWGNGFDAQAQRNIKELKRLDIPFGIYLYSYAYDTDTASREGANVVNLLKKAGVSPNDLSYPVYYDLEAWTWAGHAHPTDPNVYSAIVNAWFGQLQSAGYNNLSVYSYTSYLNGPLNNANIHSKTHWVAQYGGYMGFRNWSDKVRGWQYTSGGSVAGMSGRIDLNAFGTSDGSDMVPGRTFNVTNLDMAAIPNGTYYINASIKDSSSVEIPGGSTANGATTKLYQYNNSKAQQFTFTKQSDGSYEIKNVNSGKVLEAANGNGGNGVAVQQNTASGSKAQRWFLRDAGNGYYIQSAVGNYVLDITSGSSANSTPVRLWTPNGTAAQTFILPSANVSITNGDVNIASAIDSKKVVDIYGAATTDGAQVQIYSSNGTKAQQFRFTQVGNGIYQIMNVQSGKLVEVAGGAYIDGASVQQRAGNGKASQRWQVRDYGNGKIALLNSNSNKALDVPAGNASDLVALWVYTLNGTTAQQWKLVRAGDPNKVDVYRMYNPATKDHIITASDGEATALANSGWRNEGVAMHAAVKGAANSKPVYRLYNAAHKDHVYTTTELERQTLAKSGWRDEGIAFYAPDGGSVTVYRVYNPSTRYHLFTADKNEATTLQKNGWTLEGTAFKAYPA</sequence>
<evidence type="ECO:0000313" key="6">
    <source>
        <dbReference type="Proteomes" id="UP000326060"/>
    </source>
</evidence>
<dbReference type="PANTHER" id="PTHR34135">
    <property type="entry name" value="LYSOZYME"/>
    <property type="match status" value="1"/>
</dbReference>
<feature type="chain" id="PRO_5024329391" evidence="3">
    <location>
        <begin position="50"/>
        <end position="872"/>
    </location>
</feature>
<dbReference type="InterPro" id="IPR043708">
    <property type="entry name" value="DUF5648"/>
</dbReference>
<dbReference type="GO" id="GO:0009253">
    <property type="term" value="P:peptidoglycan catabolic process"/>
    <property type="evidence" value="ECO:0007669"/>
    <property type="project" value="InterPro"/>
</dbReference>
<comment type="caution">
    <text evidence="5">The sequence shown here is derived from an EMBL/GenBank/DDBJ whole genome shotgun (WGS) entry which is preliminary data.</text>
</comment>
<protein>
    <submittedName>
        <fullName evidence="5">1,4-beta-N-acetylmuramidase</fullName>
    </submittedName>
</protein>
<feature type="signal peptide" evidence="3">
    <location>
        <begin position="1"/>
        <end position="49"/>
    </location>
</feature>
<dbReference type="Pfam" id="PF01183">
    <property type="entry name" value="Glyco_hydro_25"/>
    <property type="match status" value="1"/>
</dbReference>
<dbReference type="Pfam" id="PF18885">
    <property type="entry name" value="DUF5648"/>
    <property type="match status" value="1"/>
</dbReference>
<evidence type="ECO:0000256" key="2">
    <source>
        <dbReference type="SAM" id="MobiDB-lite"/>
    </source>
</evidence>
<organism evidence="5 6">
    <name type="scientific">Bifidobacterium callitrichos</name>
    <dbReference type="NCBI Taxonomy" id="762209"/>
    <lineage>
        <taxon>Bacteria</taxon>
        <taxon>Bacillati</taxon>
        <taxon>Actinomycetota</taxon>
        <taxon>Actinomycetes</taxon>
        <taxon>Bifidobacteriales</taxon>
        <taxon>Bifidobacteriaceae</taxon>
        <taxon>Bifidobacterium</taxon>
    </lineage>
</organism>
<feature type="region of interest" description="Disordered" evidence="2">
    <location>
        <begin position="67"/>
        <end position="91"/>
    </location>
</feature>
<dbReference type="CDD" id="cd00161">
    <property type="entry name" value="beta-trefoil_Ricin-like"/>
    <property type="match status" value="2"/>
</dbReference>
<dbReference type="Pfam" id="PF14200">
    <property type="entry name" value="RicinB_lectin_2"/>
    <property type="match status" value="2"/>
</dbReference>
<dbReference type="InterPro" id="IPR017853">
    <property type="entry name" value="GH"/>
</dbReference>
<evidence type="ECO:0000259" key="4">
    <source>
        <dbReference type="SMART" id="SM00458"/>
    </source>
</evidence>
<name>A0A5M9ZD44_9BIFI</name>
<dbReference type="GO" id="GO:0003796">
    <property type="term" value="F:lysozyme activity"/>
    <property type="evidence" value="ECO:0007669"/>
    <property type="project" value="InterPro"/>
</dbReference>
<dbReference type="InterPro" id="IPR035992">
    <property type="entry name" value="Ricin_B-like_lectins"/>
</dbReference>
<gene>
    <name evidence="5" type="ORF">EMB92_06400</name>
</gene>
<evidence type="ECO:0000256" key="3">
    <source>
        <dbReference type="SAM" id="SignalP"/>
    </source>
</evidence>
<dbReference type="SUPFAM" id="SSF50370">
    <property type="entry name" value="Ricin B-like lectins"/>
    <property type="match status" value="2"/>
</dbReference>
<comment type="similarity">
    <text evidence="1">Belongs to the glycosyl hydrolase 25 family.</text>
</comment>
<accession>A0A5M9ZD44</accession>
<dbReference type="PROSITE" id="PS51904">
    <property type="entry name" value="GLYCOSYL_HYDROL_F25_2"/>
    <property type="match status" value="1"/>
</dbReference>
<dbReference type="PANTHER" id="PTHR34135:SF2">
    <property type="entry name" value="LYSOZYME"/>
    <property type="match status" value="1"/>
</dbReference>
<dbReference type="SMART" id="SM00458">
    <property type="entry name" value="RICIN"/>
    <property type="match status" value="2"/>
</dbReference>
<dbReference type="Gene3D" id="2.80.10.50">
    <property type="match status" value="4"/>
</dbReference>
<feature type="domain" description="Ricin B lectin" evidence="4">
    <location>
        <begin position="591"/>
        <end position="729"/>
    </location>
</feature>
<dbReference type="InterPro" id="IPR000772">
    <property type="entry name" value="Ricin_B_lectin"/>
</dbReference>
<reference evidence="5 6" key="1">
    <citation type="journal article" date="2019" name="Syst. Appl. Microbiol.">
        <title>Characterization of Bifidobacterium species in feaces of the Egyptian fruit bat: Description of B. vespertilionis sp. nov. and B. rousetti sp. nov.</title>
        <authorList>
            <person name="Modesto M."/>
            <person name="Satti M."/>
            <person name="Watanabe K."/>
            <person name="Puglisi E."/>
            <person name="Morelli L."/>
            <person name="Huang C.-H."/>
            <person name="Liou J.-S."/>
            <person name="Miyashita M."/>
            <person name="Tamura T."/>
            <person name="Saito S."/>
            <person name="Mori K."/>
            <person name="Huang L."/>
            <person name="Sciavilla P."/>
            <person name="Sandri C."/>
            <person name="Spiezio C."/>
            <person name="Vitali F."/>
            <person name="Cavalieri D."/>
            <person name="Perpetuini G."/>
            <person name="Tofalo R."/>
            <person name="Bonetti A."/>
            <person name="Arita M."/>
            <person name="Mattarelli P."/>
        </authorList>
    </citation>
    <scope>NUCLEOTIDE SEQUENCE [LARGE SCALE GENOMIC DNA]</scope>
    <source>
        <strain evidence="5 6">RST27</strain>
    </source>
</reference>
<dbReference type="SUPFAM" id="SSF51445">
    <property type="entry name" value="(Trans)glycosidases"/>
    <property type="match status" value="1"/>
</dbReference>
<dbReference type="Gene3D" id="3.20.20.80">
    <property type="entry name" value="Glycosidases"/>
    <property type="match status" value="1"/>
</dbReference>
<dbReference type="GO" id="GO:0016998">
    <property type="term" value="P:cell wall macromolecule catabolic process"/>
    <property type="evidence" value="ECO:0007669"/>
    <property type="project" value="InterPro"/>
</dbReference>